<dbReference type="CDD" id="cd04678">
    <property type="entry name" value="NUDIX_MTH2_Nudt15"/>
    <property type="match status" value="1"/>
</dbReference>
<dbReference type="Pfam" id="PF00293">
    <property type="entry name" value="NUDIX"/>
    <property type="match status" value="1"/>
</dbReference>
<evidence type="ECO:0000256" key="3">
    <source>
        <dbReference type="ARBA" id="ARBA00022801"/>
    </source>
</evidence>
<comment type="cofactor">
    <cofactor evidence="1">
        <name>Mg(2+)</name>
        <dbReference type="ChEBI" id="CHEBI:18420"/>
    </cofactor>
</comment>
<proteinExistence type="inferred from homology"/>
<evidence type="ECO:0000313" key="6">
    <source>
        <dbReference type="EMBL" id="RXS69636.1"/>
    </source>
</evidence>
<feature type="domain" description="Nudix hydrolase" evidence="5">
    <location>
        <begin position="6"/>
        <end position="136"/>
    </location>
</feature>
<dbReference type="InterPro" id="IPR020476">
    <property type="entry name" value="Nudix_hydrolase"/>
</dbReference>
<dbReference type="PANTHER" id="PTHR43046">
    <property type="entry name" value="GDP-MANNOSE MANNOSYL HYDROLASE"/>
    <property type="match status" value="1"/>
</dbReference>
<evidence type="ECO:0000259" key="5">
    <source>
        <dbReference type="PROSITE" id="PS51462"/>
    </source>
</evidence>
<dbReference type="InterPro" id="IPR000086">
    <property type="entry name" value="NUDIX_hydrolase_dom"/>
</dbReference>
<dbReference type="InterPro" id="IPR015797">
    <property type="entry name" value="NUDIX_hydrolase-like_dom_sf"/>
</dbReference>
<evidence type="ECO:0000256" key="2">
    <source>
        <dbReference type="ARBA" id="ARBA00005582"/>
    </source>
</evidence>
<dbReference type="RefSeq" id="WP_129245522.1">
    <property type="nucleotide sequence ID" value="NZ_JABZEL010000008.1"/>
</dbReference>
<evidence type="ECO:0000313" key="7">
    <source>
        <dbReference type="Proteomes" id="UP000289482"/>
    </source>
</evidence>
<keyword evidence="3 4" id="KW-0378">Hydrolase</keyword>
<dbReference type="PROSITE" id="PS00893">
    <property type="entry name" value="NUDIX_BOX"/>
    <property type="match status" value="1"/>
</dbReference>
<keyword evidence="7" id="KW-1185">Reference proteome</keyword>
<gene>
    <name evidence="6" type="ORF">EST54_05300</name>
</gene>
<dbReference type="PROSITE" id="PS51462">
    <property type="entry name" value="NUDIX"/>
    <property type="match status" value="1"/>
</dbReference>
<dbReference type="PANTHER" id="PTHR43046:SF14">
    <property type="entry name" value="MUTT_NUDIX FAMILY PROTEIN"/>
    <property type="match status" value="1"/>
</dbReference>
<comment type="caution">
    <text evidence="6">The sequence shown here is derived from an EMBL/GenBank/DDBJ whole genome shotgun (WGS) entry which is preliminary data.</text>
</comment>
<dbReference type="Gene3D" id="3.90.79.10">
    <property type="entry name" value="Nucleoside Triphosphate Pyrophosphohydrolase"/>
    <property type="match status" value="1"/>
</dbReference>
<evidence type="ECO:0000256" key="4">
    <source>
        <dbReference type="RuleBase" id="RU003476"/>
    </source>
</evidence>
<dbReference type="SUPFAM" id="SSF55811">
    <property type="entry name" value="Nudix"/>
    <property type="match status" value="1"/>
</dbReference>
<dbReference type="PRINTS" id="PR00502">
    <property type="entry name" value="NUDIXFAMILY"/>
</dbReference>
<sequence length="151" mass="16311">MPSDVGPKLGVGVVVCNTAGDILLGRRIKAGEPESWCLPGGRVEPGESFDRAARRELQEETGIDLAPQRFAPFALLRGDVHGTAWLTAGVRADAGDRRPVVTEPHNFSRWEWFAADALPAELFPASRQLLAVRAGAQPSDCHAYRLGRVGE</sequence>
<dbReference type="InterPro" id="IPR020084">
    <property type="entry name" value="NUDIX_hydrolase_CS"/>
</dbReference>
<dbReference type="Proteomes" id="UP000289482">
    <property type="component" value="Unassembled WGS sequence"/>
</dbReference>
<name>A0A4Q1R8D4_9ACTN</name>
<dbReference type="GeneID" id="95777420"/>
<comment type="similarity">
    <text evidence="2 4">Belongs to the Nudix hydrolase family.</text>
</comment>
<dbReference type="GO" id="GO:0016787">
    <property type="term" value="F:hydrolase activity"/>
    <property type="evidence" value="ECO:0007669"/>
    <property type="project" value="UniProtKB-KW"/>
</dbReference>
<reference evidence="6 7" key="1">
    <citation type="submission" date="2019-01" db="EMBL/GenBank/DDBJ databases">
        <title>Draft genome sequences of the type strain Streptomyces sioyaensis DSM 40032 and its novel strain, TM32, a thermotolerant antibiotics-producing actinobacterium.</title>
        <authorList>
            <person name="Nakaew N."/>
            <person name="Lumyong S."/>
            <person name="Sloan W.T."/>
            <person name="Sungthong R."/>
        </authorList>
    </citation>
    <scope>NUCLEOTIDE SEQUENCE [LARGE SCALE GENOMIC DNA]</scope>
    <source>
        <strain evidence="6 7">DSM 40032</strain>
    </source>
</reference>
<dbReference type="AlphaFoldDB" id="A0A4Q1R8D4"/>
<accession>A0A4Q1R8D4</accession>
<organism evidence="6 7">
    <name type="scientific">Streptomyces sioyaensis</name>
    <dbReference type="NCBI Taxonomy" id="67364"/>
    <lineage>
        <taxon>Bacteria</taxon>
        <taxon>Bacillati</taxon>
        <taxon>Actinomycetota</taxon>
        <taxon>Actinomycetes</taxon>
        <taxon>Kitasatosporales</taxon>
        <taxon>Streptomycetaceae</taxon>
        <taxon>Streptomyces</taxon>
    </lineage>
</organism>
<protein>
    <submittedName>
        <fullName evidence="6">NUDIX domain-containing protein</fullName>
    </submittedName>
</protein>
<dbReference type="EMBL" id="SDIF01000009">
    <property type="protein sequence ID" value="RXS69636.1"/>
    <property type="molecule type" value="Genomic_DNA"/>
</dbReference>
<evidence type="ECO:0000256" key="1">
    <source>
        <dbReference type="ARBA" id="ARBA00001946"/>
    </source>
</evidence>